<accession>K2SI04</accession>
<sequence>MSSSMPGQGEAGIRYRRLKNTAWSVVGKAEERPWSRYLHVKKKSGSWDTWIPTLGSSRSCPRPVEGSLSFWPNSMRCRSFTDHVPKKVKTGEHLQSLVYSPLAPYHLAGDLGSISGQTSTGAQQPFYDLERERKEDALDQGVHKQG</sequence>
<dbReference type="VEuPathDB" id="FungiDB:MPH_06241"/>
<dbReference type="HOGENOM" id="CLU_1777832_0_0_1"/>
<dbReference type="Proteomes" id="UP000007129">
    <property type="component" value="Unassembled WGS sequence"/>
</dbReference>
<dbReference type="EMBL" id="AHHD01000267">
    <property type="protein sequence ID" value="EKG16465.1"/>
    <property type="molecule type" value="Genomic_DNA"/>
</dbReference>
<gene>
    <name evidence="2" type="ORF">MPH_06241</name>
</gene>
<dbReference type="AlphaFoldDB" id="K2SI04"/>
<name>K2SI04_MACPH</name>
<dbReference type="InParanoid" id="K2SI04"/>
<feature type="region of interest" description="Disordered" evidence="1">
    <location>
        <begin position="116"/>
        <end position="146"/>
    </location>
</feature>
<feature type="compositionally biased region" description="Basic and acidic residues" evidence="1">
    <location>
        <begin position="128"/>
        <end position="137"/>
    </location>
</feature>
<proteinExistence type="predicted"/>
<organism evidence="2 3">
    <name type="scientific">Macrophomina phaseolina (strain MS6)</name>
    <name type="common">Charcoal rot fungus</name>
    <dbReference type="NCBI Taxonomy" id="1126212"/>
    <lineage>
        <taxon>Eukaryota</taxon>
        <taxon>Fungi</taxon>
        <taxon>Dikarya</taxon>
        <taxon>Ascomycota</taxon>
        <taxon>Pezizomycotina</taxon>
        <taxon>Dothideomycetes</taxon>
        <taxon>Dothideomycetes incertae sedis</taxon>
        <taxon>Botryosphaeriales</taxon>
        <taxon>Botryosphaeriaceae</taxon>
        <taxon>Macrophomina</taxon>
    </lineage>
</organism>
<evidence type="ECO:0000313" key="3">
    <source>
        <dbReference type="Proteomes" id="UP000007129"/>
    </source>
</evidence>
<evidence type="ECO:0000256" key="1">
    <source>
        <dbReference type="SAM" id="MobiDB-lite"/>
    </source>
</evidence>
<protein>
    <submittedName>
        <fullName evidence="2">Uncharacterized protein</fullName>
    </submittedName>
</protein>
<comment type="caution">
    <text evidence="2">The sequence shown here is derived from an EMBL/GenBank/DDBJ whole genome shotgun (WGS) entry which is preliminary data.</text>
</comment>
<reference evidence="2 3" key="1">
    <citation type="journal article" date="2012" name="BMC Genomics">
        <title>Tools to kill: Genome of one of the most destructive plant pathogenic fungi Macrophomina phaseolina.</title>
        <authorList>
            <person name="Islam M.S."/>
            <person name="Haque M.S."/>
            <person name="Islam M.M."/>
            <person name="Emdad E.M."/>
            <person name="Halim A."/>
            <person name="Hossen Q.M.M."/>
            <person name="Hossain M.Z."/>
            <person name="Ahmed B."/>
            <person name="Rahim S."/>
            <person name="Rahman M.S."/>
            <person name="Alam M.M."/>
            <person name="Hou S."/>
            <person name="Wan X."/>
            <person name="Saito J.A."/>
            <person name="Alam M."/>
        </authorList>
    </citation>
    <scope>NUCLEOTIDE SEQUENCE [LARGE SCALE GENOMIC DNA]</scope>
    <source>
        <strain evidence="2 3">MS6</strain>
    </source>
</reference>
<evidence type="ECO:0000313" key="2">
    <source>
        <dbReference type="EMBL" id="EKG16465.1"/>
    </source>
</evidence>